<dbReference type="Gene3D" id="1.10.3720.10">
    <property type="entry name" value="MetI-like"/>
    <property type="match status" value="1"/>
</dbReference>
<accession>A0A847VCE3</accession>
<evidence type="ECO:0000259" key="8">
    <source>
        <dbReference type="PROSITE" id="PS50928"/>
    </source>
</evidence>
<feature type="transmembrane region" description="Helical" evidence="7">
    <location>
        <begin position="193"/>
        <end position="223"/>
    </location>
</feature>
<dbReference type="PROSITE" id="PS50928">
    <property type="entry name" value="ABC_TM1"/>
    <property type="match status" value="1"/>
</dbReference>
<dbReference type="SUPFAM" id="SSF161098">
    <property type="entry name" value="MetI-like"/>
    <property type="match status" value="1"/>
</dbReference>
<dbReference type="Proteomes" id="UP000564033">
    <property type="component" value="Unassembled WGS sequence"/>
</dbReference>
<evidence type="ECO:0000256" key="7">
    <source>
        <dbReference type="RuleBase" id="RU363032"/>
    </source>
</evidence>
<gene>
    <name evidence="9" type="ORF">GX888_00395</name>
</gene>
<dbReference type="AlphaFoldDB" id="A0A847VCE3"/>
<feature type="transmembrane region" description="Helical" evidence="7">
    <location>
        <begin position="250"/>
        <end position="268"/>
    </location>
</feature>
<feature type="transmembrane region" description="Helical" evidence="7">
    <location>
        <begin position="21"/>
        <end position="44"/>
    </location>
</feature>
<evidence type="ECO:0000256" key="1">
    <source>
        <dbReference type="ARBA" id="ARBA00004651"/>
    </source>
</evidence>
<feature type="transmembrane region" description="Helical" evidence="7">
    <location>
        <begin position="125"/>
        <end position="147"/>
    </location>
</feature>
<dbReference type="EMBL" id="JAAZIL010000010">
    <property type="protein sequence ID" value="NLZ24198.1"/>
    <property type="molecule type" value="Genomic_DNA"/>
</dbReference>
<keyword evidence="4 7" id="KW-0812">Transmembrane</keyword>
<dbReference type="InterPro" id="IPR035906">
    <property type="entry name" value="MetI-like_sf"/>
</dbReference>
<evidence type="ECO:0000256" key="5">
    <source>
        <dbReference type="ARBA" id="ARBA00022989"/>
    </source>
</evidence>
<evidence type="ECO:0000313" key="10">
    <source>
        <dbReference type="Proteomes" id="UP000564033"/>
    </source>
</evidence>
<feature type="transmembrane region" description="Helical" evidence="7">
    <location>
        <begin position="94"/>
        <end position="113"/>
    </location>
</feature>
<dbReference type="PANTHER" id="PTHR30151">
    <property type="entry name" value="ALKANE SULFONATE ABC TRANSPORTER-RELATED, MEMBRANE SUBUNIT"/>
    <property type="match status" value="1"/>
</dbReference>
<keyword evidence="5 7" id="KW-1133">Transmembrane helix</keyword>
<dbReference type="PANTHER" id="PTHR30151:SF19">
    <property type="entry name" value="ABC TRANSPORTER PERMEASE"/>
    <property type="match status" value="1"/>
</dbReference>
<comment type="subcellular location">
    <subcellularLocation>
        <location evidence="1 7">Cell membrane</location>
        <topology evidence="1 7">Multi-pass membrane protein</topology>
    </subcellularLocation>
</comment>
<dbReference type="Pfam" id="PF00528">
    <property type="entry name" value="BPD_transp_1"/>
    <property type="match status" value="1"/>
</dbReference>
<keyword evidence="3" id="KW-1003">Cell membrane</keyword>
<reference evidence="9 10" key="1">
    <citation type="journal article" date="2020" name="Biotechnol. Biofuels">
        <title>New insights from the biogas microbiome by comprehensive genome-resolved metagenomics of nearly 1600 species originating from multiple anaerobic digesters.</title>
        <authorList>
            <person name="Campanaro S."/>
            <person name="Treu L."/>
            <person name="Rodriguez-R L.M."/>
            <person name="Kovalovszki A."/>
            <person name="Ziels R.M."/>
            <person name="Maus I."/>
            <person name="Zhu X."/>
            <person name="Kougias P.G."/>
            <person name="Basile A."/>
            <person name="Luo G."/>
            <person name="Schluter A."/>
            <person name="Konstantinidis K.T."/>
            <person name="Angelidaki I."/>
        </authorList>
    </citation>
    <scope>NUCLEOTIDE SEQUENCE [LARGE SCALE GENOMIC DNA]</scope>
    <source>
        <strain evidence="9">AS19jrsBPTG_9</strain>
    </source>
</reference>
<dbReference type="InterPro" id="IPR000515">
    <property type="entry name" value="MetI-like"/>
</dbReference>
<evidence type="ECO:0000256" key="2">
    <source>
        <dbReference type="ARBA" id="ARBA00022448"/>
    </source>
</evidence>
<name>A0A847VCE3_9BACT</name>
<evidence type="ECO:0000256" key="3">
    <source>
        <dbReference type="ARBA" id="ARBA00022475"/>
    </source>
</evidence>
<keyword evidence="6 7" id="KW-0472">Membrane</keyword>
<dbReference type="GO" id="GO:0005886">
    <property type="term" value="C:plasma membrane"/>
    <property type="evidence" value="ECO:0007669"/>
    <property type="project" value="UniProtKB-SubCell"/>
</dbReference>
<proteinExistence type="inferred from homology"/>
<keyword evidence="2 7" id="KW-0813">Transport</keyword>
<protein>
    <submittedName>
        <fullName evidence="9">ABC transporter permease subunit</fullName>
    </submittedName>
</protein>
<feature type="domain" description="ABC transmembrane type-1" evidence="8">
    <location>
        <begin position="87"/>
        <end position="268"/>
    </location>
</feature>
<evidence type="ECO:0000256" key="6">
    <source>
        <dbReference type="ARBA" id="ARBA00023136"/>
    </source>
</evidence>
<comment type="similarity">
    <text evidence="7">Belongs to the binding-protein-dependent transport system permease family.</text>
</comment>
<organism evidence="9 10">
    <name type="scientific">Candidatus Dojkabacteria bacterium</name>
    <dbReference type="NCBI Taxonomy" id="2099670"/>
    <lineage>
        <taxon>Bacteria</taxon>
        <taxon>Candidatus Dojkabacteria</taxon>
    </lineage>
</organism>
<dbReference type="GO" id="GO:0055085">
    <property type="term" value="P:transmembrane transport"/>
    <property type="evidence" value="ECO:0007669"/>
    <property type="project" value="InterPro"/>
</dbReference>
<evidence type="ECO:0000313" key="9">
    <source>
        <dbReference type="EMBL" id="NLZ24198.1"/>
    </source>
</evidence>
<sequence length="289" mass="33597">MQNLRHTKEEKNNFKRPKRSFFLNIPTKKILITILSLFIIFLVWEKAFEYFNIPLRIAPKPSNLYQFIYKEFFTQHSSRYQTVFVKSLYSLRDAGIGFVLSLILGSILGIIISQNNLHNSILFPFIFLTQLIPVPALAPIIAVYLGYGATTKIFVIILFNIFPITVAVRNTIINLPEYYSLLLYSYTREKKYIFRYLILPSLVPTLLINMKTLVTASIVASIITELPLSVKTGIGKDIYNSFNNLLIPRVWVSIIIISLLSLLFYIAISKFENYINRKYRYGQFQYDNN</sequence>
<evidence type="ECO:0000256" key="4">
    <source>
        <dbReference type="ARBA" id="ARBA00022692"/>
    </source>
</evidence>
<comment type="caution">
    <text evidence="9">The sequence shown here is derived from an EMBL/GenBank/DDBJ whole genome shotgun (WGS) entry which is preliminary data.</text>
</comment>
<feature type="transmembrane region" description="Helical" evidence="7">
    <location>
        <begin position="153"/>
        <end position="172"/>
    </location>
</feature>